<gene>
    <name evidence="1" type="ORF">EZS28_039458</name>
</gene>
<dbReference type="AlphaFoldDB" id="A0A5J4U5Q5"/>
<comment type="caution">
    <text evidence="1">The sequence shown here is derived from an EMBL/GenBank/DDBJ whole genome shotgun (WGS) entry which is preliminary data.</text>
</comment>
<evidence type="ECO:0000313" key="2">
    <source>
        <dbReference type="Proteomes" id="UP000324800"/>
    </source>
</evidence>
<dbReference type="InterPro" id="IPR011050">
    <property type="entry name" value="Pectin_lyase_fold/virulence"/>
</dbReference>
<evidence type="ECO:0000313" key="1">
    <source>
        <dbReference type="EMBL" id="KAA6365015.1"/>
    </source>
</evidence>
<dbReference type="SUPFAM" id="SSF51126">
    <property type="entry name" value="Pectin lyase-like"/>
    <property type="match status" value="1"/>
</dbReference>
<feature type="non-terminal residue" evidence="1">
    <location>
        <position position="633"/>
    </location>
</feature>
<proteinExistence type="predicted"/>
<accession>A0A5J4U5Q5</accession>
<name>A0A5J4U5Q5_9EUKA</name>
<organism evidence="1 2">
    <name type="scientific">Streblomastix strix</name>
    <dbReference type="NCBI Taxonomy" id="222440"/>
    <lineage>
        <taxon>Eukaryota</taxon>
        <taxon>Metamonada</taxon>
        <taxon>Preaxostyla</taxon>
        <taxon>Oxymonadida</taxon>
        <taxon>Streblomastigidae</taxon>
        <taxon>Streblomastix</taxon>
    </lineage>
</organism>
<reference evidence="1 2" key="1">
    <citation type="submission" date="2019-03" db="EMBL/GenBank/DDBJ databases">
        <title>Single cell metagenomics reveals metabolic interactions within the superorganism composed of flagellate Streblomastix strix and complex community of Bacteroidetes bacteria on its surface.</title>
        <authorList>
            <person name="Treitli S.C."/>
            <person name="Kolisko M."/>
            <person name="Husnik F."/>
            <person name="Keeling P."/>
            <person name="Hampl V."/>
        </authorList>
    </citation>
    <scope>NUCLEOTIDE SEQUENCE [LARGE SCALE GENOMIC DNA]</scope>
    <source>
        <strain evidence="1">ST1C</strain>
    </source>
</reference>
<dbReference type="OrthoDB" id="10691646at2759"/>
<dbReference type="Proteomes" id="UP000324800">
    <property type="component" value="Unassembled WGS sequence"/>
</dbReference>
<protein>
    <submittedName>
        <fullName evidence="1">Uncharacterized protein</fullName>
    </submittedName>
</protein>
<feature type="non-terminal residue" evidence="1">
    <location>
        <position position="1"/>
    </location>
</feature>
<dbReference type="EMBL" id="SNRW01020954">
    <property type="protein sequence ID" value="KAA6365015.1"/>
    <property type="molecule type" value="Genomic_DNA"/>
</dbReference>
<sequence>SPTGYGGGIFLTGSGDYDPSTKRLDLKGMKISGNTANNSGQSLYVAMSKVKEWCQTGILGEFAKGNYSDGISNMNELQGILIDSTTFNSYSSAQINYQQNYLEDYWNVNRDIFYIKDSGSNGWQCTSSNPCKTLDASTATPRTFRNYPLDSTQLSSILIKANGGFNINGKVRFQLINFIMENPSLQQDIENPILYLDTDSTGVQSQQHGIYGLSLSAEIDLQNCQFYMQNIGQQIRKCFIYLEKGGNHAISNLIVKDISSEENSIKIDFSYAGSIIISDSQFENITKIGNNVEGGAVRTELKYSSNRLDIKDCKFSVCKARNTFGGAINAKISDTNAQITLSRTQFLQCDAQSGGGLYAIIDKGSFVIENSCIFKECNAIAGNGGGIYLNLEFGLTNQTSFIIRDALIQNCQAVSSASSSSDSTGFGGGIFIGEQGYAVPPLMSLDLKGMKIYGNSASSGGQSLYVVMDKLQQWCEYGLLGEYVKGNYSDTDSDENDLQGLPIDFSQFASQSKSSIQTNQKTLENYWGIKIPSYSIWHVQQRFGSQNGTDQLNCGQTNQPCKTIEYAIQQISVNVGGYETIFIEVKNIGISQYGYDLTSPIQLSKSGSHTDVIKIMKQMYGTGTEMLGNAEMK</sequence>